<keyword evidence="4 7" id="KW-0812">Transmembrane</keyword>
<feature type="transmembrane region" description="Helical" evidence="7">
    <location>
        <begin position="147"/>
        <end position="168"/>
    </location>
</feature>
<feature type="transmembrane region" description="Helical" evidence="7">
    <location>
        <begin position="115"/>
        <end position="135"/>
    </location>
</feature>
<dbReference type="PANTHER" id="PTHR30250">
    <property type="entry name" value="PST FAMILY PREDICTED COLANIC ACID TRANSPORTER"/>
    <property type="match status" value="1"/>
</dbReference>
<sequence>MPGLKQTAVTGVKYTAFANITTQLFKLSTLAVLAVLLSPEDFGLIGLATIVTGFIAIFQDLGTGAAIVQRQEHDDSLLGTVFIFNVAIAITTTSIVYASAPLIANYFGEALLSNVLRVLSTTFVLSSISIVPVSLLQHRLAFRSLAIVEVAAATIAGGIGITLAILGYGVWSLVFQSIASVTTITVLAYALSRWVPVLHFSREQFASVFRFSSNLTMSTVLNYFVRNADYFLIGKYLGPSALGIYTLAYRLMLLPVQNLSSVISKVMFPVFSKSQHDHERFRAGYLQVSQMISLLSFPAMVGMFIVAVPMIVGFFGEKWSESGHVLMILAPLGMSQSLASTVGIIYQAKGRTDQMLRWTIFATAVVVPAFIIGVRYGVTGVAYSYLAASILITIPGFMIPFKLIELPLSSFFSAIRANLFCSLLMGLLVWISGYAFGAMQVPVRIAVVLQVVIGAVSYVFITYWLNRESMLMFVKLLKSRTTSSQIAP</sequence>
<gene>
    <name evidence="8" type="primary">tuaB_1</name>
    <name evidence="8" type="ORF">CA13_06150</name>
</gene>
<accession>A0A5C5YXD2</accession>
<feature type="transmembrane region" description="Helical" evidence="7">
    <location>
        <begin position="324"/>
        <end position="346"/>
    </location>
</feature>
<name>A0A5C5YXD2_9BACT</name>
<evidence type="ECO:0000256" key="3">
    <source>
        <dbReference type="ARBA" id="ARBA00022475"/>
    </source>
</evidence>
<evidence type="ECO:0000256" key="6">
    <source>
        <dbReference type="ARBA" id="ARBA00023136"/>
    </source>
</evidence>
<reference evidence="8 9" key="1">
    <citation type="submission" date="2019-02" db="EMBL/GenBank/DDBJ databases">
        <title>Deep-cultivation of Planctomycetes and their phenomic and genomic characterization uncovers novel biology.</title>
        <authorList>
            <person name="Wiegand S."/>
            <person name="Jogler M."/>
            <person name="Boedeker C."/>
            <person name="Pinto D."/>
            <person name="Vollmers J."/>
            <person name="Rivas-Marin E."/>
            <person name="Kohn T."/>
            <person name="Peeters S.H."/>
            <person name="Heuer A."/>
            <person name="Rast P."/>
            <person name="Oberbeckmann S."/>
            <person name="Bunk B."/>
            <person name="Jeske O."/>
            <person name="Meyerdierks A."/>
            <person name="Storesund J.E."/>
            <person name="Kallscheuer N."/>
            <person name="Luecker S."/>
            <person name="Lage O.M."/>
            <person name="Pohl T."/>
            <person name="Merkel B.J."/>
            <person name="Hornburger P."/>
            <person name="Mueller R.-W."/>
            <person name="Bruemmer F."/>
            <person name="Labrenz M."/>
            <person name="Spormann A.M."/>
            <person name="Op Den Camp H."/>
            <person name="Overmann J."/>
            <person name="Amann R."/>
            <person name="Jetten M.S.M."/>
            <person name="Mascher T."/>
            <person name="Medema M.H."/>
            <person name="Devos D.P."/>
            <person name="Kaster A.-K."/>
            <person name="Ovreas L."/>
            <person name="Rohde M."/>
            <person name="Galperin M.Y."/>
            <person name="Jogler C."/>
        </authorList>
    </citation>
    <scope>NUCLEOTIDE SEQUENCE [LARGE SCALE GENOMIC DNA]</scope>
    <source>
        <strain evidence="8 9">CA13</strain>
    </source>
</reference>
<dbReference type="NCBIfam" id="NF007773">
    <property type="entry name" value="PRK10459.1"/>
    <property type="match status" value="1"/>
</dbReference>
<dbReference type="AlphaFoldDB" id="A0A5C5YXD2"/>
<keyword evidence="6 7" id="KW-0472">Membrane</keyword>
<dbReference type="Proteomes" id="UP000315010">
    <property type="component" value="Unassembled WGS sequence"/>
</dbReference>
<dbReference type="CDD" id="cd13127">
    <property type="entry name" value="MATE_tuaB_like"/>
    <property type="match status" value="1"/>
</dbReference>
<organism evidence="8 9">
    <name type="scientific">Novipirellula herctigrandis</name>
    <dbReference type="NCBI Taxonomy" id="2527986"/>
    <lineage>
        <taxon>Bacteria</taxon>
        <taxon>Pseudomonadati</taxon>
        <taxon>Planctomycetota</taxon>
        <taxon>Planctomycetia</taxon>
        <taxon>Pirellulales</taxon>
        <taxon>Pirellulaceae</taxon>
        <taxon>Novipirellula</taxon>
    </lineage>
</organism>
<evidence type="ECO:0000256" key="1">
    <source>
        <dbReference type="ARBA" id="ARBA00004651"/>
    </source>
</evidence>
<dbReference type="PANTHER" id="PTHR30250:SF10">
    <property type="entry name" value="LIPOPOLYSACCHARIDE BIOSYNTHESIS PROTEIN WZXC"/>
    <property type="match status" value="1"/>
</dbReference>
<dbReference type="Pfam" id="PF13440">
    <property type="entry name" value="Polysacc_synt_3"/>
    <property type="match status" value="1"/>
</dbReference>
<evidence type="ECO:0000256" key="7">
    <source>
        <dbReference type="SAM" id="Phobius"/>
    </source>
</evidence>
<keyword evidence="5 7" id="KW-1133">Transmembrane helix</keyword>
<feature type="transmembrane region" description="Helical" evidence="7">
    <location>
        <begin position="415"/>
        <end position="437"/>
    </location>
</feature>
<feature type="transmembrane region" description="Helical" evidence="7">
    <location>
        <begin position="382"/>
        <end position="403"/>
    </location>
</feature>
<feature type="transmembrane region" description="Helical" evidence="7">
    <location>
        <begin position="12"/>
        <end position="36"/>
    </location>
</feature>
<feature type="transmembrane region" description="Helical" evidence="7">
    <location>
        <begin position="42"/>
        <end position="68"/>
    </location>
</feature>
<feature type="transmembrane region" description="Helical" evidence="7">
    <location>
        <begin position="80"/>
        <end position="103"/>
    </location>
</feature>
<feature type="transmembrane region" description="Helical" evidence="7">
    <location>
        <begin position="292"/>
        <end position="312"/>
    </location>
</feature>
<feature type="transmembrane region" description="Helical" evidence="7">
    <location>
        <begin position="443"/>
        <end position="465"/>
    </location>
</feature>
<evidence type="ECO:0000256" key="4">
    <source>
        <dbReference type="ARBA" id="ARBA00022692"/>
    </source>
</evidence>
<feature type="transmembrane region" description="Helical" evidence="7">
    <location>
        <begin position="207"/>
        <end position="225"/>
    </location>
</feature>
<feature type="transmembrane region" description="Helical" evidence="7">
    <location>
        <begin position="174"/>
        <end position="195"/>
    </location>
</feature>
<proteinExistence type="inferred from homology"/>
<dbReference type="EMBL" id="SJPJ01000001">
    <property type="protein sequence ID" value="TWT79217.1"/>
    <property type="molecule type" value="Genomic_DNA"/>
</dbReference>
<comment type="subcellular location">
    <subcellularLocation>
        <location evidence="1">Cell membrane</location>
        <topology evidence="1">Multi-pass membrane protein</topology>
    </subcellularLocation>
</comment>
<evidence type="ECO:0000313" key="8">
    <source>
        <dbReference type="EMBL" id="TWT79217.1"/>
    </source>
</evidence>
<keyword evidence="3" id="KW-1003">Cell membrane</keyword>
<keyword evidence="9" id="KW-1185">Reference proteome</keyword>
<evidence type="ECO:0000256" key="5">
    <source>
        <dbReference type="ARBA" id="ARBA00022989"/>
    </source>
</evidence>
<feature type="transmembrane region" description="Helical" evidence="7">
    <location>
        <begin position="358"/>
        <end position="376"/>
    </location>
</feature>
<comment type="similarity">
    <text evidence="2">Belongs to the polysaccharide synthase family.</text>
</comment>
<protein>
    <submittedName>
        <fullName evidence="8">Teichuronic acid biosynthesis protein TuaB</fullName>
    </submittedName>
</protein>
<evidence type="ECO:0000256" key="2">
    <source>
        <dbReference type="ARBA" id="ARBA00007430"/>
    </source>
</evidence>
<dbReference type="InterPro" id="IPR050833">
    <property type="entry name" value="Poly_Biosynth_Transport"/>
</dbReference>
<comment type="caution">
    <text evidence="8">The sequence shown here is derived from an EMBL/GenBank/DDBJ whole genome shotgun (WGS) entry which is preliminary data.</text>
</comment>
<evidence type="ECO:0000313" key="9">
    <source>
        <dbReference type="Proteomes" id="UP000315010"/>
    </source>
</evidence>
<dbReference type="GO" id="GO:0005886">
    <property type="term" value="C:plasma membrane"/>
    <property type="evidence" value="ECO:0007669"/>
    <property type="project" value="UniProtKB-SubCell"/>
</dbReference>